<organism evidence="7 9">
    <name type="scientific">Xenorhabdus doucetiae</name>
    <dbReference type="NCBI Taxonomy" id="351671"/>
    <lineage>
        <taxon>Bacteria</taxon>
        <taxon>Pseudomonadati</taxon>
        <taxon>Pseudomonadota</taxon>
        <taxon>Gammaproteobacteria</taxon>
        <taxon>Enterobacterales</taxon>
        <taxon>Morganellaceae</taxon>
        <taxon>Xenorhabdus</taxon>
    </lineage>
</organism>
<proteinExistence type="predicted"/>
<evidence type="ECO:0000313" key="9">
    <source>
        <dbReference type="Proteomes" id="UP000032721"/>
    </source>
</evidence>
<dbReference type="Proteomes" id="UP000032721">
    <property type="component" value="Chromosome"/>
</dbReference>
<feature type="DNA-binding region" description="H-T-H motif" evidence="4">
    <location>
        <begin position="29"/>
        <end position="48"/>
    </location>
</feature>
<dbReference type="EMBL" id="VNHN01000043">
    <property type="protein sequence ID" value="TYP02644.1"/>
    <property type="molecule type" value="Genomic_DNA"/>
</dbReference>
<dbReference type="PANTHER" id="PTHR47506">
    <property type="entry name" value="TRANSCRIPTIONAL REGULATORY PROTEIN"/>
    <property type="match status" value="1"/>
</dbReference>
<dbReference type="Pfam" id="PF00440">
    <property type="entry name" value="TetR_N"/>
    <property type="match status" value="1"/>
</dbReference>
<keyword evidence="10" id="KW-1185">Reference proteome</keyword>
<evidence type="ECO:0000256" key="1">
    <source>
        <dbReference type="ARBA" id="ARBA00023015"/>
    </source>
</evidence>
<feature type="compositionally biased region" description="Polar residues" evidence="5">
    <location>
        <begin position="195"/>
        <end position="206"/>
    </location>
</feature>
<dbReference type="AlphaFoldDB" id="A0A068QXK2"/>
<dbReference type="Gene3D" id="1.10.357.10">
    <property type="entry name" value="Tetracycline Repressor, domain 2"/>
    <property type="match status" value="1"/>
</dbReference>
<dbReference type="PRINTS" id="PR00455">
    <property type="entry name" value="HTHTETR"/>
</dbReference>
<dbReference type="Proteomes" id="UP000324170">
    <property type="component" value="Unassembled WGS sequence"/>
</dbReference>
<evidence type="ECO:0000313" key="8">
    <source>
        <dbReference type="EMBL" id="TYP02644.1"/>
    </source>
</evidence>
<dbReference type="InterPro" id="IPR001647">
    <property type="entry name" value="HTH_TetR"/>
</dbReference>
<sequence>MGRRKKIDREVLLDAAEQIVTTHGAAALTIDALAKAVGITKGGVQYSFNTKEGLIDAMFERWGASYDEQFHEMAGDNPHPLTAVRAHIEATRRSDEASTAKAAGLLAALLQTPEHLESTRIWYRQRIAGLDTATEEGRQARLAFLATEGAFVLRFFGLMDVTQDEWGDILNDILAAMPSPDSSVNTTSEAEKSNKISSNNECPQKS</sequence>
<name>A0A068QXK2_9GAMM</name>
<dbReference type="GO" id="GO:0003677">
    <property type="term" value="F:DNA binding"/>
    <property type="evidence" value="ECO:0007669"/>
    <property type="project" value="UniProtKB-UniRule"/>
</dbReference>
<dbReference type="PROSITE" id="PS50977">
    <property type="entry name" value="HTH_TETR_2"/>
    <property type="match status" value="1"/>
</dbReference>
<evidence type="ECO:0000256" key="4">
    <source>
        <dbReference type="PROSITE-ProRule" id="PRU00335"/>
    </source>
</evidence>
<dbReference type="OrthoDB" id="9809772at2"/>
<evidence type="ECO:0000313" key="7">
    <source>
        <dbReference type="EMBL" id="CDG19529.1"/>
    </source>
</evidence>
<keyword evidence="1" id="KW-0805">Transcription regulation</keyword>
<protein>
    <submittedName>
        <fullName evidence="7">Putative transcriptional regulator</fullName>
    </submittedName>
    <submittedName>
        <fullName evidence="8">TetR family transcriptional regulator</fullName>
    </submittedName>
</protein>
<reference evidence="7 9" key="1">
    <citation type="submission" date="2013-07" db="EMBL/GenBank/DDBJ databases">
        <authorList>
            <person name="Genoscope - CEA"/>
        </authorList>
    </citation>
    <scope>NUCLEOTIDE SEQUENCE [LARGE SCALE GENOMIC DNA]</scope>
    <source>
        <strain evidence="7">FRM16</strain>
        <strain evidence="9">FRM16 / DSM 17909</strain>
    </source>
</reference>
<reference evidence="8 10" key="2">
    <citation type="submission" date="2019-07" db="EMBL/GenBank/DDBJ databases">
        <title>Genomic Encyclopedia of Type Strains, Phase I: the one thousand microbial genomes (KMG-I) project.</title>
        <authorList>
            <person name="Kyrpides N."/>
        </authorList>
    </citation>
    <scope>NUCLEOTIDE SEQUENCE [LARGE SCALE GENOMIC DNA]</scope>
    <source>
        <strain evidence="8 10">DSM 17909</strain>
    </source>
</reference>
<dbReference type="EMBL" id="FO704550">
    <property type="protein sequence ID" value="CDG19529.1"/>
    <property type="molecule type" value="Genomic_DNA"/>
</dbReference>
<dbReference type="Pfam" id="PF17937">
    <property type="entry name" value="TetR_C_28"/>
    <property type="match status" value="1"/>
</dbReference>
<dbReference type="STRING" id="351671.XDD1_3844"/>
<feature type="region of interest" description="Disordered" evidence="5">
    <location>
        <begin position="178"/>
        <end position="206"/>
    </location>
</feature>
<evidence type="ECO:0000313" key="10">
    <source>
        <dbReference type="Proteomes" id="UP000324170"/>
    </source>
</evidence>
<feature type="domain" description="HTH tetR-type" evidence="6">
    <location>
        <begin position="6"/>
        <end position="66"/>
    </location>
</feature>
<evidence type="ECO:0000259" key="6">
    <source>
        <dbReference type="PROSITE" id="PS50977"/>
    </source>
</evidence>
<accession>A0A068QXK2</accession>
<dbReference type="SUPFAM" id="SSF46689">
    <property type="entry name" value="Homeodomain-like"/>
    <property type="match status" value="1"/>
</dbReference>
<dbReference type="InterPro" id="IPR041479">
    <property type="entry name" value="TetR_CgmR_C"/>
</dbReference>
<dbReference type="RefSeq" id="WP_045973164.1">
    <property type="nucleotide sequence ID" value="NZ_CAWMED010000001.1"/>
</dbReference>
<dbReference type="PANTHER" id="PTHR47506:SF1">
    <property type="entry name" value="HTH-TYPE TRANSCRIPTIONAL REGULATOR YJDC"/>
    <property type="match status" value="1"/>
</dbReference>
<evidence type="ECO:0000256" key="2">
    <source>
        <dbReference type="ARBA" id="ARBA00023125"/>
    </source>
</evidence>
<evidence type="ECO:0000256" key="5">
    <source>
        <dbReference type="SAM" id="MobiDB-lite"/>
    </source>
</evidence>
<gene>
    <name evidence="8" type="ORF">LY16_02490</name>
    <name evidence="7" type="ORF">XDD1_3844</name>
</gene>
<keyword evidence="2 4" id="KW-0238">DNA-binding</keyword>
<dbReference type="KEGG" id="xdo:XDD1_3844"/>
<dbReference type="InterPro" id="IPR009057">
    <property type="entry name" value="Homeodomain-like_sf"/>
</dbReference>
<keyword evidence="3" id="KW-0804">Transcription</keyword>
<evidence type="ECO:0000256" key="3">
    <source>
        <dbReference type="ARBA" id="ARBA00023163"/>
    </source>
</evidence>
<dbReference type="HOGENOM" id="CLU_091687_4_1_6"/>